<dbReference type="PANTHER" id="PTHR38681">
    <property type="entry name" value="RETROVIRUS-RELATED POL POLYPROTEIN FROM TRANSPOSON 412-LIKE PROTEIN-RELATED"/>
    <property type="match status" value="1"/>
</dbReference>
<evidence type="ECO:0000259" key="1">
    <source>
        <dbReference type="PROSITE" id="PS50994"/>
    </source>
</evidence>
<name>A0A1X7UD18_AMPQE</name>
<reference evidence="2" key="1">
    <citation type="submission" date="2017-05" db="UniProtKB">
        <authorList>
            <consortium name="EnsemblMetazoa"/>
        </authorList>
    </citation>
    <scope>IDENTIFICATION</scope>
</reference>
<accession>A0A1X7UD18</accession>
<dbReference type="OrthoDB" id="775972at2759"/>
<dbReference type="AlphaFoldDB" id="A0A1X7UD18"/>
<dbReference type="InterPro" id="IPR036397">
    <property type="entry name" value="RNaseH_sf"/>
</dbReference>
<dbReference type="GO" id="GO:0003676">
    <property type="term" value="F:nucleic acid binding"/>
    <property type="evidence" value="ECO:0007669"/>
    <property type="project" value="InterPro"/>
</dbReference>
<sequence length="113" mass="12571">MESLMSHLSNVKDRFTRWPEAFPIPDMSALTIACASVAGWMSHFGVSSTVLTHRGSQFQSSLFAQLTHLLSTARCCTTAYHPQANGMIKRFHRQLKAALKTQPLKSHELSPSL</sequence>
<protein>
    <recommendedName>
        <fullName evidence="1">Integrase catalytic domain-containing protein</fullName>
    </recommendedName>
</protein>
<dbReference type="Gene3D" id="3.30.420.10">
    <property type="entry name" value="Ribonuclease H-like superfamily/Ribonuclease H"/>
    <property type="match status" value="1"/>
</dbReference>
<dbReference type="SUPFAM" id="SSF53098">
    <property type="entry name" value="Ribonuclease H-like"/>
    <property type="match status" value="1"/>
</dbReference>
<evidence type="ECO:0000313" key="2">
    <source>
        <dbReference type="EnsemblMetazoa" id="Aqu2.1.25652_001"/>
    </source>
</evidence>
<dbReference type="GO" id="GO:0015074">
    <property type="term" value="P:DNA integration"/>
    <property type="evidence" value="ECO:0007669"/>
    <property type="project" value="InterPro"/>
</dbReference>
<dbReference type="InterPro" id="IPR001584">
    <property type="entry name" value="Integrase_cat-core"/>
</dbReference>
<dbReference type="PANTHER" id="PTHR38681:SF1">
    <property type="entry name" value="RETROVIRUS-RELATED POL POLYPROTEIN FROM TRANSPOSON 412-LIKE PROTEIN"/>
    <property type="match status" value="1"/>
</dbReference>
<dbReference type="PROSITE" id="PS50994">
    <property type="entry name" value="INTEGRASE"/>
    <property type="match status" value="1"/>
</dbReference>
<dbReference type="InterPro" id="IPR012337">
    <property type="entry name" value="RNaseH-like_sf"/>
</dbReference>
<proteinExistence type="predicted"/>
<organism evidence="2">
    <name type="scientific">Amphimedon queenslandica</name>
    <name type="common">Sponge</name>
    <dbReference type="NCBI Taxonomy" id="400682"/>
    <lineage>
        <taxon>Eukaryota</taxon>
        <taxon>Metazoa</taxon>
        <taxon>Porifera</taxon>
        <taxon>Demospongiae</taxon>
        <taxon>Heteroscleromorpha</taxon>
        <taxon>Haplosclerida</taxon>
        <taxon>Niphatidae</taxon>
        <taxon>Amphimedon</taxon>
    </lineage>
</organism>
<feature type="domain" description="Integrase catalytic" evidence="1">
    <location>
        <begin position="1"/>
        <end position="113"/>
    </location>
</feature>
<dbReference type="InParanoid" id="A0A1X7UD18"/>
<dbReference type="EnsemblMetazoa" id="Aqu2.1.25652_001">
    <property type="protein sequence ID" value="Aqu2.1.25652_001"/>
    <property type="gene ID" value="Aqu2.1.25652"/>
</dbReference>